<sequence>MSVPPTSAETGLDPERIFGSVHFEGLTSVIVAVSGGSDSLGLLHLLAELCASRPQFPAIIAVTVDHCLRPEAAEEARYVATLCAELGVEHRTLAWDEPKPQTALSASARDARYRLLCQAAREADTDVILTGHTQDDQIETYAMRRLRTNGGGSDRGLAGMAPATLFEREIWLMRPLLGITRDALRAYLRSRGIAWRDDPSNEDPKYERVRIRKALRDEERAALLANIAIKTEQRMAHNIGAVALLQKSVAVHDGTLAEIERSAFASDRDDRRLAVGVLLAAMGGLSMLPAAELCNRAIQHIAGNGTFRRVSLGRCVIEVKRDRAFIYRELRSLPEISVGAGETAIWDGRYRLTNWTKNPVEIVPVGKGNTGSIGEERSTNIHPGALKSSPAIVNEGEITSVICRDDHAKLPAGIALARHLSLFDHILSGYDISLARVLAELFFLPPYKGLPVNQINKN</sequence>
<feature type="domain" description="tRNA(Ile)-lysidine/2-thiocytidine synthase N-terminal" evidence="7">
    <location>
        <begin position="29"/>
        <end position="213"/>
    </location>
</feature>
<dbReference type="EMBL" id="JABUMX010000003">
    <property type="protein sequence ID" value="NTS32356.1"/>
    <property type="molecule type" value="Genomic_DNA"/>
</dbReference>
<evidence type="ECO:0000259" key="7">
    <source>
        <dbReference type="Pfam" id="PF01171"/>
    </source>
</evidence>
<gene>
    <name evidence="6 8" type="primary">tilS</name>
    <name evidence="8" type="ORF">HQ945_13935</name>
</gene>
<proteinExistence type="inferred from homology"/>
<comment type="subcellular location">
    <subcellularLocation>
        <location evidence="6">Cytoplasm</location>
    </subcellularLocation>
</comment>
<keyword evidence="2 6" id="KW-0819">tRNA processing</keyword>
<feature type="binding site" evidence="6">
    <location>
        <begin position="34"/>
        <end position="39"/>
    </location>
    <ligand>
        <name>ATP</name>
        <dbReference type="ChEBI" id="CHEBI:30616"/>
    </ligand>
</feature>
<keyword evidence="6" id="KW-0963">Cytoplasm</keyword>
<comment type="domain">
    <text evidence="6">The N-terminal region contains the highly conserved SGGXDS motif, predicted to be a P-loop motif involved in ATP binding.</text>
</comment>
<protein>
    <recommendedName>
        <fullName evidence="6">tRNA(Ile)-lysidine synthase</fullName>
        <ecNumber evidence="6">6.3.4.19</ecNumber>
    </recommendedName>
    <alternativeName>
        <fullName evidence="6">tRNA(Ile)-2-lysyl-cytidine synthase</fullName>
    </alternativeName>
    <alternativeName>
        <fullName evidence="6">tRNA(Ile)-lysidine synthetase</fullName>
    </alternativeName>
</protein>
<evidence type="ECO:0000256" key="2">
    <source>
        <dbReference type="ARBA" id="ARBA00022694"/>
    </source>
</evidence>
<evidence type="ECO:0000256" key="3">
    <source>
        <dbReference type="ARBA" id="ARBA00022741"/>
    </source>
</evidence>
<dbReference type="CDD" id="cd01992">
    <property type="entry name" value="TilS_N"/>
    <property type="match status" value="1"/>
</dbReference>
<dbReference type="SUPFAM" id="SSF52402">
    <property type="entry name" value="Adenine nucleotide alpha hydrolases-like"/>
    <property type="match status" value="1"/>
</dbReference>
<dbReference type="PANTHER" id="PTHR43033:SF1">
    <property type="entry name" value="TRNA(ILE)-LYSIDINE SYNTHASE-RELATED"/>
    <property type="match status" value="1"/>
</dbReference>
<organism evidence="8 9">
    <name type="scientific">Phyllobacterium pellucidum</name>
    <dbReference type="NCBI Taxonomy" id="2740464"/>
    <lineage>
        <taxon>Bacteria</taxon>
        <taxon>Pseudomonadati</taxon>
        <taxon>Pseudomonadota</taxon>
        <taxon>Alphaproteobacteria</taxon>
        <taxon>Hyphomicrobiales</taxon>
        <taxon>Phyllobacteriaceae</taxon>
        <taxon>Phyllobacterium</taxon>
    </lineage>
</organism>
<dbReference type="RefSeq" id="WP_174208202.1">
    <property type="nucleotide sequence ID" value="NZ_JABUMX010000003.1"/>
</dbReference>
<evidence type="ECO:0000313" key="8">
    <source>
        <dbReference type="EMBL" id="NTS32356.1"/>
    </source>
</evidence>
<dbReference type="InterPro" id="IPR014729">
    <property type="entry name" value="Rossmann-like_a/b/a_fold"/>
</dbReference>
<accession>A0A849VS09</accession>
<dbReference type="EC" id="6.3.4.19" evidence="6"/>
<name>A0A849VS09_9HYPH</name>
<dbReference type="GO" id="GO:0005737">
    <property type="term" value="C:cytoplasm"/>
    <property type="evidence" value="ECO:0007669"/>
    <property type="project" value="UniProtKB-SubCell"/>
</dbReference>
<keyword evidence="3 6" id="KW-0547">Nucleotide-binding</keyword>
<evidence type="ECO:0000313" key="9">
    <source>
        <dbReference type="Proteomes" id="UP000550508"/>
    </source>
</evidence>
<dbReference type="InterPro" id="IPR012795">
    <property type="entry name" value="tRNA_Ile_lys_synt_N"/>
</dbReference>
<evidence type="ECO:0000256" key="1">
    <source>
        <dbReference type="ARBA" id="ARBA00022598"/>
    </source>
</evidence>
<comment type="caution">
    <text evidence="8">The sequence shown here is derived from an EMBL/GenBank/DDBJ whole genome shotgun (WGS) entry which is preliminary data.</text>
</comment>
<evidence type="ECO:0000256" key="4">
    <source>
        <dbReference type="ARBA" id="ARBA00022840"/>
    </source>
</evidence>
<keyword evidence="4 6" id="KW-0067">ATP-binding</keyword>
<dbReference type="Pfam" id="PF01171">
    <property type="entry name" value="ATP_bind_3"/>
    <property type="match status" value="1"/>
</dbReference>
<dbReference type="InterPro" id="IPR012094">
    <property type="entry name" value="tRNA_Ile_lys_synt"/>
</dbReference>
<dbReference type="InterPro" id="IPR011063">
    <property type="entry name" value="TilS/TtcA_N"/>
</dbReference>
<comment type="catalytic activity">
    <reaction evidence="5 6">
        <text>cytidine(34) in tRNA(Ile2) + L-lysine + ATP = lysidine(34) in tRNA(Ile2) + AMP + diphosphate + H(+)</text>
        <dbReference type="Rhea" id="RHEA:43744"/>
        <dbReference type="Rhea" id="RHEA-COMP:10625"/>
        <dbReference type="Rhea" id="RHEA-COMP:10670"/>
        <dbReference type="ChEBI" id="CHEBI:15378"/>
        <dbReference type="ChEBI" id="CHEBI:30616"/>
        <dbReference type="ChEBI" id="CHEBI:32551"/>
        <dbReference type="ChEBI" id="CHEBI:33019"/>
        <dbReference type="ChEBI" id="CHEBI:82748"/>
        <dbReference type="ChEBI" id="CHEBI:83665"/>
        <dbReference type="ChEBI" id="CHEBI:456215"/>
        <dbReference type="EC" id="6.3.4.19"/>
    </reaction>
</comment>
<reference evidence="8 9" key="1">
    <citation type="submission" date="2020-05" db="EMBL/GenBank/DDBJ databases">
        <authorList>
            <person name="Kim M.K."/>
        </authorList>
    </citation>
    <scope>NUCLEOTIDE SEQUENCE [LARGE SCALE GENOMIC DNA]</scope>
    <source>
        <strain evidence="8 9">BT25</strain>
    </source>
</reference>
<dbReference type="GO" id="GO:0006400">
    <property type="term" value="P:tRNA modification"/>
    <property type="evidence" value="ECO:0007669"/>
    <property type="project" value="UniProtKB-UniRule"/>
</dbReference>
<dbReference type="AlphaFoldDB" id="A0A849VS09"/>
<evidence type="ECO:0000256" key="5">
    <source>
        <dbReference type="ARBA" id="ARBA00048539"/>
    </source>
</evidence>
<dbReference type="GO" id="GO:0032267">
    <property type="term" value="F:tRNA(Ile)-lysidine synthase activity"/>
    <property type="evidence" value="ECO:0007669"/>
    <property type="project" value="UniProtKB-EC"/>
</dbReference>
<dbReference type="GO" id="GO:0005524">
    <property type="term" value="F:ATP binding"/>
    <property type="evidence" value="ECO:0007669"/>
    <property type="project" value="UniProtKB-UniRule"/>
</dbReference>
<comment type="function">
    <text evidence="6">Ligates lysine onto the cytidine present at position 34 of the AUA codon-specific tRNA(Ile) that contains the anticodon CAU, in an ATP-dependent manner. Cytidine is converted to lysidine, thus changing the amino acid specificity of the tRNA from methionine to isoleucine.</text>
</comment>
<dbReference type="NCBIfam" id="TIGR02432">
    <property type="entry name" value="lysidine_TilS_N"/>
    <property type="match status" value="1"/>
</dbReference>
<evidence type="ECO:0000256" key="6">
    <source>
        <dbReference type="HAMAP-Rule" id="MF_01161"/>
    </source>
</evidence>
<dbReference type="PANTHER" id="PTHR43033">
    <property type="entry name" value="TRNA(ILE)-LYSIDINE SYNTHASE-RELATED"/>
    <property type="match status" value="1"/>
</dbReference>
<comment type="similarity">
    <text evidence="6">Belongs to the tRNA(Ile)-lysidine synthase family.</text>
</comment>
<dbReference type="Gene3D" id="3.40.50.620">
    <property type="entry name" value="HUPs"/>
    <property type="match status" value="1"/>
</dbReference>
<keyword evidence="1 6" id="KW-0436">Ligase</keyword>
<dbReference type="Proteomes" id="UP000550508">
    <property type="component" value="Unassembled WGS sequence"/>
</dbReference>
<dbReference type="HAMAP" id="MF_01161">
    <property type="entry name" value="tRNA_Ile_lys_synt"/>
    <property type="match status" value="1"/>
</dbReference>
<keyword evidence="9" id="KW-1185">Reference proteome</keyword>